<dbReference type="Proteomes" id="UP000242180">
    <property type="component" value="Unassembled WGS sequence"/>
</dbReference>
<dbReference type="PANTHER" id="PTHR45624:SF9">
    <property type="entry name" value="CARRIER PROTEIN, PUTATIVE (AFU_ORTHOLOGUE AFUA_4G06390)-RELATED"/>
    <property type="match status" value="1"/>
</dbReference>
<proteinExistence type="inferred from homology"/>
<keyword evidence="4 9" id="KW-0812">Transmembrane</keyword>
<dbReference type="PRINTS" id="PR00926">
    <property type="entry name" value="MITOCARRIER"/>
</dbReference>
<organism evidence="11 12">
    <name type="scientific">Syncephalastrum racemosum</name>
    <name type="common">Filamentous fungus</name>
    <dbReference type="NCBI Taxonomy" id="13706"/>
    <lineage>
        <taxon>Eukaryota</taxon>
        <taxon>Fungi</taxon>
        <taxon>Fungi incertae sedis</taxon>
        <taxon>Mucoromycota</taxon>
        <taxon>Mucoromycotina</taxon>
        <taxon>Mucoromycetes</taxon>
        <taxon>Mucorales</taxon>
        <taxon>Syncephalastraceae</taxon>
        <taxon>Syncephalastrum</taxon>
    </lineage>
</organism>
<dbReference type="PROSITE" id="PS50920">
    <property type="entry name" value="SOLCAR"/>
    <property type="match status" value="3"/>
</dbReference>
<dbReference type="AlphaFoldDB" id="A0A1X2HED3"/>
<evidence type="ECO:0000256" key="6">
    <source>
        <dbReference type="ARBA" id="ARBA00022989"/>
    </source>
</evidence>
<evidence type="ECO:0000256" key="2">
    <source>
        <dbReference type="ARBA" id="ARBA00006375"/>
    </source>
</evidence>
<feature type="repeat" description="Solcar" evidence="9">
    <location>
        <begin position="51"/>
        <end position="133"/>
    </location>
</feature>
<dbReference type="OrthoDB" id="2382881at2759"/>
<evidence type="ECO:0000313" key="12">
    <source>
        <dbReference type="Proteomes" id="UP000242180"/>
    </source>
</evidence>
<dbReference type="Gene3D" id="1.50.40.10">
    <property type="entry name" value="Mitochondrial carrier domain"/>
    <property type="match status" value="1"/>
</dbReference>
<dbReference type="SUPFAM" id="SSF103506">
    <property type="entry name" value="Mitochondrial carrier"/>
    <property type="match status" value="1"/>
</dbReference>
<dbReference type="InterPro" id="IPR018108">
    <property type="entry name" value="MCP_transmembrane"/>
</dbReference>
<dbReference type="EMBL" id="MCGN01000004">
    <property type="protein sequence ID" value="ORY97270.1"/>
    <property type="molecule type" value="Genomic_DNA"/>
</dbReference>
<keyword evidence="3 10" id="KW-0813">Transport</keyword>
<evidence type="ECO:0000256" key="10">
    <source>
        <dbReference type="RuleBase" id="RU000488"/>
    </source>
</evidence>
<dbReference type="PANTHER" id="PTHR45624">
    <property type="entry name" value="MITOCHONDRIAL BASIC AMINO ACIDS TRANSPORTER-RELATED"/>
    <property type="match status" value="1"/>
</dbReference>
<sequence>MTSENLSKESLLTVTELRSPIAQRPQQHDQERQKLGINDHPCSRHSLWPTLVANRTVLAASCAAITSVLAGFPFDSIKTRMQTHHYPSLMDCVRATYREEGARGFFRGMIPPLITVSAIKSVAFSVYEGSKRTLRKQPGLHGDTIPSVMALSSLSGAASGAFIAILSCPLELVKIQRQLEQMIARESSNVVKESSTSWSAARHIVQRKGIFGLWSGLRCHTARETLGTSIYFGTYETAKRVLSGTGESGPMTHLAAGGLCGVFSWLVVFPVDLVKSRLQKDVMMPQPKYASISACVKDVLQHEGARGLYRGLNVTLIRAFPIHSLQFFVLEYVYSIIPPRLASADPSLSSSVS</sequence>
<accession>A0A1X2HED3</accession>
<keyword evidence="12" id="KW-1185">Reference proteome</keyword>
<dbReference type="Pfam" id="PF00153">
    <property type="entry name" value="Mito_carr"/>
    <property type="match status" value="3"/>
</dbReference>
<evidence type="ECO:0000313" key="11">
    <source>
        <dbReference type="EMBL" id="ORY97270.1"/>
    </source>
</evidence>
<dbReference type="GO" id="GO:0031966">
    <property type="term" value="C:mitochondrial membrane"/>
    <property type="evidence" value="ECO:0007669"/>
    <property type="project" value="UniProtKB-SubCell"/>
</dbReference>
<keyword evidence="8 9" id="KW-0472">Membrane</keyword>
<evidence type="ECO:0000256" key="1">
    <source>
        <dbReference type="ARBA" id="ARBA00004225"/>
    </source>
</evidence>
<keyword evidence="6" id="KW-1133">Transmembrane helix</keyword>
<evidence type="ECO:0000256" key="8">
    <source>
        <dbReference type="ARBA" id="ARBA00023136"/>
    </source>
</evidence>
<keyword evidence="7" id="KW-0496">Mitochondrion</keyword>
<dbReference type="OMA" id="NRRMYRG"/>
<dbReference type="GO" id="GO:0022857">
    <property type="term" value="F:transmembrane transporter activity"/>
    <property type="evidence" value="ECO:0007669"/>
    <property type="project" value="TreeGrafter"/>
</dbReference>
<comment type="subcellular location">
    <subcellularLocation>
        <location evidence="1">Mitochondrion membrane</location>
        <topology evidence="1">Multi-pass membrane protein</topology>
    </subcellularLocation>
</comment>
<evidence type="ECO:0000256" key="5">
    <source>
        <dbReference type="ARBA" id="ARBA00022737"/>
    </source>
</evidence>
<dbReference type="InterPro" id="IPR050567">
    <property type="entry name" value="Mitochondrial_Carrier"/>
</dbReference>
<evidence type="ECO:0000256" key="7">
    <source>
        <dbReference type="ARBA" id="ARBA00023128"/>
    </source>
</evidence>
<protein>
    <submittedName>
        <fullName evidence="11">Mitochondrial carrier domain-containing protein</fullName>
    </submittedName>
</protein>
<feature type="repeat" description="Solcar" evidence="9">
    <location>
        <begin position="147"/>
        <end position="241"/>
    </location>
</feature>
<keyword evidence="5" id="KW-0677">Repeat</keyword>
<comment type="similarity">
    <text evidence="2 10">Belongs to the mitochondrial carrier (TC 2.A.29) family.</text>
</comment>
<evidence type="ECO:0000256" key="9">
    <source>
        <dbReference type="PROSITE-ProRule" id="PRU00282"/>
    </source>
</evidence>
<comment type="caution">
    <text evidence="11">The sequence shown here is derived from an EMBL/GenBank/DDBJ whole genome shotgun (WGS) entry which is preliminary data.</text>
</comment>
<evidence type="ECO:0000256" key="4">
    <source>
        <dbReference type="ARBA" id="ARBA00022692"/>
    </source>
</evidence>
<feature type="repeat" description="Solcar" evidence="9">
    <location>
        <begin position="248"/>
        <end position="336"/>
    </location>
</feature>
<gene>
    <name evidence="11" type="ORF">BCR43DRAFT_456217</name>
</gene>
<dbReference type="InterPro" id="IPR023395">
    <property type="entry name" value="MCP_dom_sf"/>
</dbReference>
<dbReference type="InParanoid" id="A0A1X2HED3"/>
<reference evidence="11 12" key="1">
    <citation type="submission" date="2016-07" db="EMBL/GenBank/DDBJ databases">
        <title>Pervasive Adenine N6-methylation of Active Genes in Fungi.</title>
        <authorList>
            <consortium name="DOE Joint Genome Institute"/>
            <person name="Mondo S.J."/>
            <person name="Dannebaum R.O."/>
            <person name="Kuo R.C."/>
            <person name="Labutti K."/>
            <person name="Haridas S."/>
            <person name="Kuo A."/>
            <person name="Salamov A."/>
            <person name="Ahrendt S.R."/>
            <person name="Lipzen A."/>
            <person name="Sullivan W."/>
            <person name="Andreopoulos W.B."/>
            <person name="Clum A."/>
            <person name="Lindquist E."/>
            <person name="Daum C."/>
            <person name="Ramamoorthy G.K."/>
            <person name="Gryganskyi A."/>
            <person name="Culley D."/>
            <person name="Magnuson J.K."/>
            <person name="James T.Y."/>
            <person name="O'Malley M.A."/>
            <person name="Stajich J.E."/>
            <person name="Spatafora J.W."/>
            <person name="Visel A."/>
            <person name="Grigoriev I.V."/>
        </authorList>
    </citation>
    <scope>NUCLEOTIDE SEQUENCE [LARGE SCALE GENOMIC DNA]</scope>
    <source>
        <strain evidence="11 12">NRRL 2496</strain>
    </source>
</reference>
<evidence type="ECO:0000256" key="3">
    <source>
        <dbReference type="ARBA" id="ARBA00022448"/>
    </source>
</evidence>
<name>A0A1X2HED3_SYNRA</name>
<dbReference type="InterPro" id="IPR002067">
    <property type="entry name" value="MCP"/>
</dbReference>